<evidence type="ECO:0000313" key="3">
    <source>
        <dbReference type="Proteomes" id="UP001219934"/>
    </source>
</evidence>
<protein>
    <recommendedName>
        <fullName evidence="4">Non-muscle caldesmon</fullName>
    </recommendedName>
</protein>
<dbReference type="AlphaFoldDB" id="A0AAD6F349"/>
<dbReference type="GO" id="GO:0006936">
    <property type="term" value="P:muscle contraction"/>
    <property type="evidence" value="ECO:0007669"/>
    <property type="project" value="InterPro"/>
</dbReference>
<dbReference type="Proteomes" id="UP001219934">
    <property type="component" value="Unassembled WGS sequence"/>
</dbReference>
<dbReference type="InterPro" id="IPR006017">
    <property type="entry name" value="Caldesmon"/>
</dbReference>
<proteinExistence type="predicted"/>
<feature type="region of interest" description="Disordered" evidence="1">
    <location>
        <begin position="72"/>
        <end position="271"/>
    </location>
</feature>
<dbReference type="EMBL" id="JAPTMU010000367">
    <property type="protein sequence ID" value="KAJ4918960.1"/>
    <property type="molecule type" value="Genomic_DNA"/>
</dbReference>
<evidence type="ECO:0000313" key="2">
    <source>
        <dbReference type="EMBL" id="KAJ4918960.1"/>
    </source>
</evidence>
<dbReference type="GO" id="GO:0017022">
    <property type="term" value="F:myosin binding"/>
    <property type="evidence" value="ECO:0007669"/>
    <property type="project" value="InterPro"/>
</dbReference>
<dbReference type="PANTHER" id="PTHR18949:SF1">
    <property type="entry name" value="LYMPHOCYTE-SPECIFIC PROTEIN 1"/>
    <property type="match status" value="1"/>
</dbReference>
<accession>A0AAD6F349</accession>
<reference evidence="2" key="1">
    <citation type="submission" date="2022-11" db="EMBL/GenBank/DDBJ databases">
        <title>Chromosome-level genome of Pogonophryne albipinna.</title>
        <authorList>
            <person name="Jo E."/>
        </authorList>
    </citation>
    <scope>NUCLEOTIDE SEQUENCE</scope>
    <source>
        <strain evidence="2">SGF0006</strain>
        <tissue evidence="2">Muscle</tissue>
    </source>
</reference>
<feature type="compositionally biased region" description="Acidic residues" evidence="1">
    <location>
        <begin position="570"/>
        <end position="588"/>
    </location>
</feature>
<dbReference type="GO" id="GO:0003779">
    <property type="term" value="F:actin binding"/>
    <property type="evidence" value="ECO:0007669"/>
    <property type="project" value="InterPro"/>
</dbReference>
<feature type="region of interest" description="Disordered" evidence="1">
    <location>
        <begin position="569"/>
        <end position="588"/>
    </location>
</feature>
<comment type="caution">
    <text evidence="2">The sequence shown here is derived from an EMBL/GenBank/DDBJ whole genome shotgun (WGS) entry which is preliminary data.</text>
</comment>
<feature type="compositionally biased region" description="Low complexity" evidence="1">
    <location>
        <begin position="185"/>
        <end position="199"/>
    </location>
</feature>
<feature type="compositionally biased region" description="Basic and acidic residues" evidence="1">
    <location>
        <begin position="218"/>
        <end position="271"/>
    </location>
</feature>
<feature type="compositionally biased region" description="Polar residues" evidence="1">
    <location>
        <begin position="283"/>
        <end position="292"/>
    </location>
</feature>
<dbReference type="InterPro" id="IPR006018">
    <property type="entry name" value="Caldesmon_LSP"/>
</dbReference>
<dbReference type="PANTHER" id="PTHR18949">
    <property type="entry name" value="CALDESMON"/>
    <property type="match status" value="1"/>
</dbReference>
<feature type="compositionally biased region" description="Basic and acidic residues" evidence="1">
    <location>
        <begin position="325"/>
        <end position="378"/>
    </location>
</feature>
<gene>
    <name evidence="2" type="ORF">JOQ06_014167</name>
</gene>
<organism evidence="2 3">
    <name type="scientific">Pogonophryne albipinna</name>
    <dbReference type="NCBI Taxonomy" id="1090488"/>
    <lineage>
        <taxon>Eukaryota</taxon>
        <taxon>Metazoa</taxon>
        <taxon>Chordata</taxon>
        <taxon>Craniata</taxon>
        <taxon>Vertebrata</taxon>
        <taxon>Euteleostomi</taxon>
        <taxon>Actinopterygii</taxon>
        <taxon>Neopterygii</taxon>
        <taxon>Teleostei</taxon>
        <taxon>Neoteleostei</taxon>
        <taxon>Acanthomorphata</taxon>
        <taxon>Eupercaria</taxon>
        <taxon>Perciformes</taxon>
        <taxon>Notothenioidei</taxon>
        <taxon>Pogonophryne</taxon>
    </lineage>
</organism>
<dbReference type="GO" id="GO:0005516">
    <property type="term" value="F:calmodulin binding"/>
    <property type="evidence" value="ECO:0007669"/>
    <property type="project" value="InterPro"/>
</dbReference>
<evidence type="ECO:0000256" key="1">
    <source>
        <dbReference type="SAM" id="MobiDB-lite"/>
    </source>
</evidence>
<dbReference type="Pfam" id="PF02029">
    <property type="entry name" value="Caldesmon"/>
    <property type="match status" value="2"/>
</dbReference>
<feature type="non-terminal residue" evidence="2">
    <location>
        <position position="1"/>
    </location>
</feature>
<feature type="region of interest" description="Disordered" evidence="1">
    <location>
        <begin position="283"/>
        <end position="417"/>
    </location>
</feature>
<sequence length="588" mass="67878">CRGVSCVCDILQERKSVCVRTRGVFNRVTHTHTHIVLSSGIRSDCRTERSFSVQRRKLKKKKMSNALLRRNSSKQGLKNLMKLTAQRSVEDAEELEREHRRRARESYCWTDGGSMPGETSPEDGMPAEESMYDGALKPNSSPSLEEDEGFSDWTQRRERRRQQRLQELSQGGEEEEEEENRKNKSAAVKSVQTSVTSSSRLQRQEHHHEDDDEEERVEMERRKKQEEEEFNRAEGMRREKEEEEEKRKKEEVTIRRKAEVQKPKEVEKRKEVKISYTSKVFLNQEAKQSNGDATKEEVTTIKNQKTKRSTSSRSGEEMEADQELTELKMKREERRRVREEEERRREEEEHQKLAKEEEERRRMKEDMERRVEASERMKSRSSSSVDGDEMFSPFSPKTPKITERTESLSRSLKKSNSFKKTQPLGLLIKIDDKREQYAHAVENSQEARAVKASLSDLPGSPEVVSSKKNLFEAGETWSPSRGASCKDTEGLKVGVANRITQWVKGPTDGSRTSLKPADVRPGDVMQKKNMWEIIGDSTGRPGQSAKGSAAGKKYKFVVTGHGKYEKIPVDEDGEEFADGEDDLYHDDY</sequence>
<dbReference type="PRINTS" id="PR01076">
    <property type="entry name" value="CALDESMON"/>
</dbReference>
<evidence type="ECO:0008006" key="4">
    <source>
        <dbReference type="Google" id="ProtNLM"/>
    </source>
</evidence>
<feature type="region of interest" description="Disordered" evidence="1">
    <location>
        <begin position="503"/>
        <end position="522"/>
    </location>
</feature>
<keyword evidence="3" id="KW-1185">Reference proteome</keyword>
<name>A0AAD6F349_9TELE</name>